<evidence type="ECO:0000256" key="9">
    <source>
        <dbReference type="ARBA" id="ARBA00023136"/>
    </source>
</evidence>
<evidence type="ECO:0000256" key="6">
    <source>
        <dbReference type="ARBA" id="ARBA00022692"/>
    </source>
</evidence>
<evidence type="ECO:0000256" key="11">
    <source>
        <dbReference type="SAM" id="Phobius"/>
    </source>
</evidence>
<evidence type="ECO:0000256" key="2">
    <source>
        <dbReference type="ARBA" id="ARBA00006555"/>
    </source>
</evidence>
<evidence type="ECO:0000256" key="8">
    <source>
        <dbReference type="ARBA" id="ARBA00022989"/>
    </source>
</evidence>
<keyword evidence="8 11" id="KW-1133">Transmembrane helix</keyword>
<evidence type="ECO:0000256" key="1">
    <source>
        <dbReference type="ARBA" id="ARBA00004383"/>
    </source>
</evidence>
<dbReference type="PROSITE" id="PS52015">
    <property type="entry name" value="TONB_CTD"/>
    <property type="match status" value="1"/>
</dbReference>
<dbReference type="InterPro" id="IPR051045">
    <property type="entry name" value="TonB-dependent_transducer"/>
</dbReference>
<keyword evidence="9 11" id="KW-0472">Membrane</keyword>
<dbReference type="RefSeq" id="WP_379030315.1">
    <property type="nucleotide sequence ID" value="NZ_JBHTLN010000001.1"/>
</dbReference>
<keyword evidence="4" id="KW-1003">Cell membrane</keyword>
<keyword evidence="5" id="KW-0997">Cell inner membrane</keyword>
<feature type="compositionally biased region" description="Pro residues" evidence="10">
    <location>
        <begin position="105"/>
        <end position="131"/>
    </location>
</feature>
<dbReference type="Proteomes" id="UP001597206">
    <property type="component" value="Unassembled WGS sequence"/>
</dbReference>
<evidence type="ECO:0000256" key="5">
    <source>
        <dbReference type="ARBA" id="ARBA00022519"/>
    </source>
</evidence>
<feature type="compositionally biased region" description="Pro residues" evidence="10">
    <location>
        <begin position="168"/>
        <end position="179"/>
    </location>
</feature>
<organism evidence="13 14">
    <name type="scientific">Methylophilus flavus</name>
    <dbReference type="NCBI Taxonomy" id="640084"/>
    <lineage>
        <taxon>Bacteria</taxon>
        <taxon>Pseudomonadati</taxon>
        <taxon>Pseudomonadota</taxon>
        <taxon>Betaproteobacteria</taxon>
        <taxon>Nitrosomonadales</taxon>
        <taxon>Methylophilaceae</taxon>
        <taxon>Methylophilus</taxon>
    </lineage>
</organism>
<comment type="caution">
    <text evidence="13">The sequence shown here is derived from an EMBL/GenBank/DDBJ whole genome shotgun (WGS) entry which is preliminary data.</text>
</comment>
<dbReference type="EMBL" id="JBHTLN010000001">
    <property type="protein sequence ID" value="MFD1121461.1"/>
    <property type="molecule type" value="Genomic_DNA"/>
</dbReference>
<dbReference type="InterPro" id="IPR006260">
    <property type="entry name" value="TonB/TolA_C"/>
</dbReference>
<dbReference type="PANTHER" id="PTHR33446">
    <property type="entry name" value="PROTEIN TONB-RELATED"/>
    <property type="match status" value="1"/>
</dbReference>
<dbReference type="Gene3D" id="3.30.1150.10">
    <property type="match status" value="1"/>
</dbReference>
<evidence type="ECO:0000259" key="12">
    <source>
        <dbReference type="PROSITE" id="PS52015"/>
    </source>
</evidence>
<feature type="region of interest" description="Disordered" evidence="10">
    <location>
        <begin position="105"/>
        <end position="146"/>
    </location>
</feature>
<protein>
    <submittedName>
        <fullName evidence="13">Energy transducer TonB</fullName>
    </submittedName>
</protein>
<feature type="region of interest" description="Disordered" evidence="10">
    <location>
        <begin position="159"/>
        <end position="179"/>
    </location>
</feature>
<keyword evidence="3" id="KW-0813">Transport</keyword>
<evidence type="ECO:0000313" key="13">
    <source>
        <dbReference type="EMBL" id="MFD1121461.1"/>
    </source>
</evidence>
<comment type="subcellular location">
    <subcellularLocation>
        <location evidence="1">Cell inner membrane</location>
        <topology evidence="1">Single-pass membrane protein</topology>
        <orientation evidence="1">Periplasmic side</orientation>
    </subcellularLocation>
</comment>
<dbReference type="NCBIfam" id="TIGR01352">
    <property type="entry name" value="tonB_Cterm"/>
    <property type="match status" value="1"/>
</dbReference>
<accession>A0ABW3PBS9</accession>
<dbReference type="InterPro" id="IPR037682">
    <property type="entry name" value="TonB_C"/>
</dbReference>
<name>A0ABW3PBS9_9PROT</name>
<feature type="transmembrane region" description="Helical" evidence="11">
    <location>
        <begin position="59"/>
        <end position="81"/>
    </location>
</feature>
<keyword evidence="7" id="KW-0653">Protein transport</keyword>
<dbReference type="PANTHER" id="PTHR33446:SF2">
    <property type="entry name" value="PROTEIN TONB"/>
    <property type="match status" value="1"/>
</dbReference>
<proteinExistence type="inferred from homology"/>
<reference evidence="14" key="1">
    <citation type="journal article" date="2019" name="Int. J. Syst. Evol. Microbiol.">
        <title>The Global Catalogue of Microorganisms (GCM) 10K type strain sequencing project: providing services to taxonomists for standard genome sequencing and annotation.</title>
        <authorList>
            <consortium name="The Broad Institute Genomics Platform"/>
            <consortium name="The Broad Institute Genome Sequencing Center for Infectious Disease"/>
            <person name="Wu L."/>
            <person name="Ma J."/>
        </authorList>
    </citation>
    <scope>NUCLEOTIDE SEQUENCE [LARGE SCALE GENOMIC DNA]</scope>
    <source>
        <strain evidence="14">CCUG 58411</strain>
    </source>
</reference>
<comment type="similarity">
    <text evidence="2">Belongs to the TonB family.</text>
</comment>
<keyword evidence="14" id="KW-1185">Reference proteome</keyword>
<feature type="domain" description="TonB C-terminal" evidence="12">
    <location>
        <begin position="189"/>
        <end position="279"/>
    </location>
</feature>
<keyword evidence="6 11" id="KW-0812">Transmembrane</keyword>
<evidence type="ECO:0000256" key="10">
    <source>
        <dbReference type="SAM" id="MobiDB-lite"/>
    </source>
</evidence>
<sequence length="279" mass="29613">MSTTALKSPAEHSTIWDSLTDKGRSRNQLISTGGDFKRLSERLVTKLNAVEHVIPRKKLATLIALVVGVHVLVIAGFLSALNEPSIVKPKKKEVIVEFVKPEVVPPPVIEPPKPPPPPPPQKRADPPPQAAKPPAALRTAPASENISANDIVIQENTEAPKSTGPVVAAPPAPEPPPPAPVVKEEPLVEAKGGVGHLNNPPPEYPEFAADQGSEGTVILRVKVLPNGKPGEVKVKKSSGFSLLDDAAVAAAKRWAFTPAKRGNTPVEGWAIFPVEFKLQ</sequence>
<evidence type="ECO:0000313" key="14">
    <source>
        <dbReference type="Proteomes" id="UP001597206"/>
    </source>
</evidence>
<evidence type="ECO:0000256" key="4">
    <source>
        <dbReference type="ARBA" id="ARBA00022475"/>
    </source>
</evidence>
<dbReference type="Pfam" id="PF03544">
    <property type="entry name" value="TonB_C"/>
    <property type="match status" value="1"/>
</dbReference>
<evidence type="ECO:0000256" key="7">
    <source>
        <dbReference type="ARBA" id="ARBA00022927"/>
    </source>
</evidence>
<evidence type="ECO:0000256" key="3">
    <source>
        <dbReference type="ARBA" id="ARBA00022448"/>
    </source>
</evidence>
<gene>
    <name evidence="13" type="ORF">ACFQ2T_03015</name>
</gene>
<dbReference type="SUPFAM" id="SSF74653">
    <property type="entry name" value="TolA/TonB C-terminal domain"/>
    <property type="match status" value="1"/>
</dbReference>